<reference evidence="2" key="2">
    <citation type="submission" date="2020-05" db="UniProtKB">
        <authorList>
            <consortium name="EnsemblMetazoa"/>
        </authorList>
    </citation>
    <scope>IDENTIFICATION</scope>
    <source>
        <strain evidence="2">IAEA</strain>
    </source>
</reference>
<feature type="compositionally biased region" description="Low complexity" evidence="1">
    <location>
        <begin position="119"/>
        <end position="157"/>
    </location>
</feature>
<evidence type="ECO:0000256" key="1">
    <source>
        <dbReference type="SAM" id="MobiDB-lite"/>
    </source>
</evidence>
<sequence length="186" mass="19851">MLTGLKGGSFLKETLSCMQRCHGMESGSFLPSYEAISFAVKSIANKLNWTQVDIYVGVLEFGKSGNEGSSGNNSSTNCVVQESSLDSGRIPPNNISSRNSNNNSNRNTKEISSNTEVDINSGNSNSNSSRNKNINSGNSNSNSSRNKNSSSNSNSNSYMNNDDLENTNSSSNSKSTSTNINSSRNS</sequence>
<evidence type="ECO:0000313" key="3">
    <source>
        <dbReference type="Proteomes" id="UP000092460"/>
    </source>
</evidence>
<name>A0A1B0BM33_9MUSC</name>
<feature type="region of interest" description="Disordered" evidence="1">
    <location>
        <begin position="65"/>
        <end position="186"/>
    </location>
</feature>
<evidence type="ECO:0000313" key="2">
    <source>
        <dbReference type="EnsemblMetazoa" id="GPPI034388-PA"/>
    </source>
</evidence>
<dbReference type="Proteomes" id="UP000092460">
    <property type="component" value="Unassembled WGS sequence"/>
</dbReference>
<proteinExistence type="predicted"/>
<keyword evidence="3" id="KW-1185">Reference proteome</keyword>
<accession>A0A1B0BM33</accession>
<dbReference type="VEuPathDB" id="VectorBase:GPPI034388"/>
<feature type="compositionally biased region" description="Low complexity" evidence="1">
    <location>
        <begin position="65"/>
        <end position="77"/>
    </location>
</feature>
<organism evidence="2 3">
    <name type="scientific">Glossina palpalis gambiensis</name>
    <dbReference type="NCBI Taxonomy" id="67801"/>
    <lineage>
        <taxon>Eukaryota</taxon>
        <taxon>Metazoa</taxon>
        <taxon>Ecdysozoa</taxon>
        <taxon>Arthropoda</taxon>
        <taxon>Hexapoda</taxon>
        <taxon>Insecta</taxon>
        <taxon>Pterygota</taxon>
        <taxon>Neoptera</taxon>
        <taxon>Endopterygota</taxon>
        <taxon>Diptera</taxon>
        <taxon>Brachycera</taxon>
        <taxon>Muscomorpha</taxon>
        <taxon>Hippoboscoidea</taxon>
        <taxon>Glossinidae</taxon>
        <taxon>Glossina</taxon>
    </lineage>
</organism>
<feature type="compositionally biased region" description="Low complexity" evidence="1">
    <location>
        <begin position="166"/>
        <end position="186"/>
    </location>
</feature>
<dbReference type="AlphaFoldDB" id="A0A1B0BM33"/>
<reference evidence="3" key="1">
    <citation type="submission" date="2015-01" db="EMBL/GenBank/DDBJ databases">
        <authorList>
            <person name="Aksoy S."/>
            <person name="Warren W."/>
            <person name="Wilson R.K."/>
        </authorList>
    </citation>
    <scope>NUCLEOTIDE SEQUENCE [LARGE SCALE GENOMIC DNA]</scope>
    <source>
        <strain evidence="3">IAEA</strain>
    </source>
</reference>
<dbReference type="EMBL" id="JXJN01016649">
    <property type="status" value="NOT_ANNOTATED_CDS"/>
    <property type="molecule type" value="Genomic_DNA"/>
</dbReference>
<dbReference type="STRING" id="67801.A0A1B0BM33"/>
<protein>
    <submittedName>
        <fullName evidence="2">Uncharacterized protein</fullName>
    </submittedName>
</protein>
<dbReference type="EnsemblMetazoa" id="GPPI034388-RA">
    <property type="protein sequence ID" value="GPPI034388-PA"/>
    <property type="gene ID" value="GPPI034388"/>
</dbReference>
<feature type="compositionally biased region" description="Low complexity" evidence="1">
    <location>
        <begin position="89"/>
        <end position="106"/>
    </location>
</feature>